<dbReference type="AlphaFoldDB" id="D5V2Q5"/>
<dbReference type="STRING" id="572480.Arnit_0823"/>
<organism evidence="2 3">
    <name type="scientific">Arcobacter nitrofigilis (strain ATCC 33309 / DSM 7299 / CCUG 15893 / LMG 7604 / NCTC 12251 / CI)</name>
    <name type="common">Campylobacter nitrofigilis</name>
    <dbReference type="NCBI Taxonomy" id="572480"/>
    <lineage>
        <taxon>Bacteria</taxon>
        <taxon>Pseudomonadati</taxon>
        <taxon>Campylobacterota</taxon>
        <taxon>Epsilonproteobacteria</taxon>
        <taxon>Campylobacterales</taxon>
        <taxon>Arcobacteraceae</taxon>
        <taxon>Arcobacter</taxon>
    </lineage>
</organism>
<gene>
    <name evidence="2" type="ordered locus">Arnit_0823</name>
</gene>
<proteinExistence type="predicted"/>
<evidence type="ECO:0000313" key="2">
    <source>
        <dbReference type="EMBL" id="ADG92487.1"/>
    </source>
</evidence>
<accession>D5V2Q5</accession>
<evidence type="ECO:0008006" key="4">
    <source>
        <dbReference type="Google" id="ProtNLM"/>
    </source>
</evidence>
<dbReference type="Proteomes" id="UP000000939">
    <property type="component" value="Chromosome"/>
</dbReference>
<sequence length="116" mass="13761" precursor="true">MNLSNKKAFSLIELIVCIFIVSLICIYSIYFYKEIFVKNEQTFQDEKTKLELLNFKLFLEKNLGFDKLSYKNRNLYYDNSLLLKDVNKYTLTTNSKYASINICLENRVCQEVVIVK</sequence>
<dbReference type="NCBIfam" id="TIGR02532">
    <property type="entry name" value="IV_pilin_GFxxxE"/>
    <property type="match status" value="1"/>
</dbReference>
<evidence type="ECO:0000256" key="1">
    <source>
        <dbReference type="SAM" id="Phobius"/>
    </source>
</evidence>
<protein>
    <recommendedName>
        <fullName evidence="4">Prepilin-type N-terminal cleavage/methylation domain-containing protein</fullName>
    </recommendedName>
</protein>
<keyword evidence="1" id="KW-0472">Membrane</keyword>
<reference evidence="2 3" key="1">
    <citation type="journal article" date="2010" name="Stand. Genomic Sci.">
        <title>Complete genome sequence of Arcobacter nitrofigilis type strain (CI).</title>
        <authorList>
            <person name="Pati A."/>
            <person name="Gronow S."/>
            <person name="Lapidus A."/>
            <person name="Copeland A."/>
            <person name="Glavina Del Rio T."/>
            <person name="Nolan M."/>
            <person name="Lucas S."/>
            <person name="Tice H."/>
            <person name="Cheng J.F."/>
            <person name="Han C."/>
            <person name="Chertkov O."/>
            <person name="Bruce D."/>
            <person name="Tapia R."/>
            <person name="Goodwin L."/>
            <person name="Pitluck S."/>
            <person name="Liolios K."/>
            <person name="Ivanova N."/>
            <person name="Mavromatis K."/>
            <person name="Chen A."/>
            <person name="Palaniappan K."/>
            <person name="Land M."/>
            <person name="Hauser L."/>
            <person name="Chang Y.J."/>
            <person name="Jeffries C.D."/>
            <person name="Detter J.C."/>
            <person name="Rohde M."/>
            <person name="Goker M."/>
            <person name="Bristow J."/>
            <person name="Eisen J.A."/>
            <person name="Markowitz V."/>
            <person name="Hugenholtz P."/>
            <person name="Klenk H.P."/>
            <person name="Kyrpides N.C."/>
        </authorList>
    </citation>
    <scope>NUCLEOTIDE SEQUENCE [LARGE SCALE GENOMIC DNA]</scope>
    <source>
        <strain evidence="3">ATCC 33309 / DSM 7299 / CCUG 15893 / LMG 7604 / NCTC 12251 / CI</strain>
    </source>
</reference>
<dbReference type="EMBL" id="CP001999">
    <property type="protein sequence ID" value="ADG92487.1"/>
    <property type="molecule type" value="Genomic_DNA"/>
</dbReference>
<dbReference type="Pfam" id="PF07963">
    <property type="entry name" value="N_methyl"/>
    <property type="match status" value="1"/>
</dbReference>
<dbReference type="OrthoDB" id="5348560at2"/>
<keyword evidence="3" id="KW-1185">Reference proteome</keyword>
<keyword evidence="1" id="KW-1133">Transmembrane helix</keyword>
<dbReference type="KEGG" id="ant:Arnit_0823"/>
<dbReference type="RefSeq" id="WP_013134632.1">
    <property type="nucleotide sequence ID" value="NC_014166.1"/>
</dbReference>
<evidence type="ECO:0000313" key="3">
    <source>
        <dbReference type="Proteomes" id="UP000000939"/>
    </source>
</evidence>
<dbReference type="InterPro" id="IPR012902">
    <property type="entry name" value="N_methyl_site"/>
</dbReference>
<feature type="transmembrane region" description="Helical" evidence="1">
    <location>
        <begin position="12"/>
        <end position="32"/>
    </location>
</feature>
<keyword evidence="1" id="KW-0812">Transmembrane</keyword>
<name>D5V2Q5_ARCNC</name>
<dbReference type="HOGENOM" id="CLU_2091716_0_0_7"/>